<organism evidence="3 4">
    <name type="scientific">Hydnum rufescens UP504</name>
    <dbReference type="NCBI Taxonomy" id="1448309"/>
    <lineage>
        <taxon>Eukaryota</taxon>
        <taxon>Fungi</taxon>
        <taxon>Dikarya</taxon>
        <taxon>Basidiomycota</taxon>
        <taxon>Agaricomycotina</taxon>
        <taxon>Agaricomycetes</taxon>
        <taxon>Cantharellales</taxon>
        <taxon>Hydnaceae</taxon>
        <taxon>Hydnum</taxon>
    </lineage>
</organism>
<dbReference type="GO" id="GO:0008199">
    <property type="term" value="F:ferric iron binding"/>
    <property type="evidence" value="ECO:0007669"/>
    <property type="project" value="InterPro"/>
</dbReference>
<gene>
    <name evidence="3" type="ORF">BS47DRAFT_1374193</name>
</gene>
<sequence>MKSIPLLILALVLGDSRVHANDDVPKTPEQIKVYQDLQAAAYLCAPTIAQYTAERQRAFAQQVLGGVDSRSLSADSLFAEGQYSDVTASTGEQKLLSCNPARENQIRNSTCVLAPEVEMGPYYEQAETTIRSNIAEYELGLLFLLNIGVIDVETCKPVPNVLVDIWHANATGYPRVTGSRKGLLTPFPKSVWGETFLRGALPTDKNGVAAFTTIFPGFYNGRATHIHVKAHPEWETRPNNTFVSGRLAHIGQLFFEDKLNAQVDKLWPYNLNHWQRTRNWDDGLNIFWDSQIGGYQSVIDTHFLGGVLQQGIIGYVTMTVNMSATQDNTWHT</sequence>
<dbReference type="InterPro" id="IPR000627">
    <property type="entry name" value="Intradiol_dOase_C"/>
</dbReference>
<dbReference type="EMBL" id="MU129129">
    <property type="protein sequence ID" value="KAF9505992.1"/>
    <property type="molecule type" value="Genomic_DNA"/>
</dbReference>
<keyword evidence="1" id="KW-0732">Signal</keyword>
<keyword evidence="4" id="KW-1185">Reference proteome</keyword>
<evidence type="ECO:0000256" key="1">
    <source>
        <dbReference type="SAM" id="SignalP"/>
    </source>
</evidence>
<feature type="chain" id="PRO_5040273152" description="Intradiol ring-cleavage dioxygenases domain-containing protein" evidence="1">
    <location>
        <begin position="21"/>
        <end position="332"/>
    </location>
</feature>
<dbReference type="Gene3D" id="2.60.130.10">
    <property type="entry name" value="Aromatic compound dioxygenase"/>
    <property type="match status" value="1"/>
</dbReference>
<dbReference type="PANTHER" id="PTHR34315:SF4">
    <property type="entry name" value="INTRADIOL RING-CLEAVAGE DIOXYGENASES DOMAIN-CONTAINING PROTEIN"/>
    <property type="match status" value="1"/>
</dbReference>
<evidence type="ECO:0000259" key="2">
    <source>
        <dbReference type="Pfam" id="PF00775"/>
    </source>
</evidence>
<dbReference type="AlphaFoldDB" id="A0A9P6AHK8"/>
<feature type="domain" description="Intradiol ring-cleavage dioxygenases" evidence="2">
    <location>
        <begin position="126"/>
        <end position="238"/>
    </location>
</feature>
<name>A0A9P6AHK8_9AGAM</name>
<proteinExistence type="predicted"/>
<dbReference type="GO" id="GO:0016702">
    <property type="term" value="F:oxidoreductase activity, acting on single donors with incorporation of molecular oxygen, incorporation of two atoms of oxygen"/>
    <property type="evidence" value="ECO:0007669"/>
    <property type="project" value="InterPro"/>
</dbReference>
<evidence type="ECO:0000313" key="4">
    <source>
        <dbReference type="Proteomes" id="UP000886523"/>
    </source>
</evidence>
<dbReference type="CDD" id="cd03457">
    <property type="entry name" value="intradiol_dioxygenase_like"/>
    <property type="match status" value="1"/>
</dbReference>
<comment type="caution">
    <text evidence="3">The sequence shown here is derived from an EMBL/GenBank/DDBJ whole genome shotgun (WGS) entry which is preliminary data.</text>
</comment>
<reference evidence="3" key="1">
    <citation type="journal article" date="2020" name="Nat. Commun.">
        <title>Large-scale genome sequencing of mycorrhizal fungi provides insights into the early evolution of symbiotic traits.</title>
        <authorList>
            <person name="Miyauchi S."/>
            <person name="Kiss E."/>
            <person name="Kuo A."/>
            <person name="Drula E."/>
            <person name="Kohler A."/>
            <person name="Sanchez-Garcia M."/>
            <person name="Morin E."/>
            <person name="Andreopoulos B."/>
            <person name="Barry K.W."/>
            <person name="Bonito G."/>
            <person name="Buee M."/>
            <person name="Carver A."/>
            <person name="Chen C."/>
            <person name="Cichocki N."/>
            <person name="Clum A."/>
            <person name="Culley D."/>
            <person name="Crous P.W."/>
            <person name="Fauchery L."/>
            <person name="Girlanda M."/>
            <person name="Hayes R.D."/>
            <person name="Keri Z."/>
            <person name="LaButti K."/>
            <person name="Lipzen A."/>
            <person name="Lombard V."/>
            <person name="Magnuson J."/>
            <person name="Maillard F."/>
            <person name="Murat C."/>
            <person name="Nolan M."/>
            <person name="Ohm R.A."/>
            <person name="Pangilinan J."/>
            <person name="Pereira M.F."/>
            <person name="Perotto S."/>
            <person name="Peter M."/>
            <person name="Pfister S."/>
            <person name="Riley R."/>
            <person name="Sitrit Y."/>
            <person name="Stielow J.B."/>
            <person name="Szollosi G."/>
            <person name="Zifcakova L."/>
            <person name="Stursova M."/>
            <person name="Spatafora J.W."/>
            <person name="Tedersoo L."/>
            <person name="Vaario L.M."/>
            <person name="Yamada A."/>
            <person name="Yan M."/>
            <person name="Wang P."/>
            <person name="Xu J."/>
            <person name="Bruns T."/>
            <person name="Baldrian P."/>
            <person name="Vilgalys R."/>
            <person name="Dunand C."/>
            <person name="Henrissat B."/>
            <person name="Grigoriev I.V."/>
            <person name="Hibbett D."/>
            <person name="Nagy L.G."/>
            <person name="Martin F.M."/>
        </authorList>
    </citation>
    <scope>NUCLEOTIDE SEQUENCE</scope>
    <source>
        <strain evidence="3">UP504</strain>
    </source>
</reference>
<feature type="signal peptide" evidence="1">
    <location>
        <begin position="1"/>
        <end position="20"/>
    </location>
</feature>
<dbReference type="Proteomes" id="UP000886523">
    <property type="component" value="Unassembled WGS sequence"/>
</dbReference>
<dbReference type="OrthoDB" id="121380at2759"/>
<dbReference type="Pfam" id="PF00775">
    <property type="entry name" value="Dioxygenase_C"/>
    <property type="match status" value="1"/>
</dbReference>
<accession>A0A9P6AHK8</accession>
<dbReference type="SUPFAM" id="SSF49482">
    <property type="entry name" value="Aromatic compound dioxygenase"/>
    <property type="match status" value="1"/>
</dbReference>
<evidence type="ECO:0000313" key="3">
    <source>
        <dbReference type="EMBL" id="KAF9505992.1"/>
    </source>
</evidence>
<dbReference type="InterPro" id="IPR015889">
    <property type="entry name" value="Intradiol_dOase_core"/>
</dbReference>
<protein>
    <recommendedName>
        <fullName evidence="2">Intradiol ring-cleavage dioxygenases domain-containing protein</fullName>
    </recommendedName>
</protein>
<dbReference type="PANTHER" id="PTHR34315">
    <property type="match status" value="1"/>
</dbReference>